<dbReference type="AlphaFoldDB" id="A0A2U3MZU8"/>
<dbReference type="InterPro" id="IPR011701">
    <property type="entry name" value="MFS"/>
</dbReference>
<feature type="transmembrane region" description="Helical" evidence="4">
    <location>
        <begin position="53"/>
        <end position="71"/>
    </location>
</feature>
<feature type="transmembrane region" description="Helical" evidence="4">
    <location>
        <begin position="107"/>
        <end position="128"/>
    </location>
</feature>
<proteinExistence type="predicted"/>
<feature type="transmembrane region" description="Helical" evidence="4">
    <location>
        <begin position="12"/>
        <end position="33"/>
    </location>
</feature>
<sequence length="398" mass="44273">MSNLSNINRNVPLSKSFIFIMAVTCGMCAGSNFYNQPLVYAFSESLDVRPDQAALTIVISQLSYAIGLFLLVPLGDLFEKRQFICLLMCATGIAQLAIAVSGNLYTLYLFTAVATFFSIAAQVLIPFSSTMVSEKQSAQVVGMLMSGLLMGILFARTFAGLISTLWSWHYVYAISGGLVIGLASIMWFKLPVSTVNTQLNIKEIYTSLFRLMRNEPHLIRRGWIGCFTFAMVTLLFTSMTFILANAPYHFNEFQIGLFGIVGIAGVFSTRWAGFQISQNNEQKVATVSISIIIGSWLLIYFAQISLYIYLCGVIFAYFALSALHVLNQNLVYRISLAARSRINSIYMTMYFTGGVIGSMSSVYAWKHWGWTACVIIGFCFAAIVALLNIYDHRQMKNS</sequence>
<evidence type="ECO:0000313" key="5">
    <source>
        <dbReference type="EMBL" id="SPL70819.1"/>
    </source>
</evidence>
<feature type="transmembrane region" description="Helical" evidence="4">
    <location>
        <begin position="255"/>
        <end position="272"/>
    </location>
</feature>
<keyword evidence="2 4" id="KW-1133">Transmembrane helix</keyword>
<keyword evidence="3 4" id="KW-0472">Membrane</keyword>
<feature type="transmembrane region" description="Helical" evidence="4">
    <location>
        <begin position="284"/>
        <end position="301"/>
    </location>
</feature>
<feature type="transmembrane region" description="Helical" evidence="4">
    <location>
        <begin position="222"/>
        <end position="243"/>
    </location>
</feature>
<accession>A0A2U3MZU8</accession>
<name>A0A2U3MZU8_9GAMM</name>
<feature type="transmembrane region" description="Helical" evidence="4">
    <location>
        <begin position="346"/>
        <end position="363"/>
    </location>
</feature>
<evidence type="ECO:0000256" key="4">
    <source>
        <dbReference type="SAM" id="Phobius"/>
    </source>
</evidence>
<protein>
    <submittedName>
        <fullName evidence="5">Inner membrane transport protein YnfM</fullName>
    </submittedName>
</protein>
<dbReference type="Pfam" id="PF07690">
    <property type="entry name" value="MFS_1"/>
    <property type="match status" value="1"/>
</dbReference>
<dbReference type="RefSeq" id="WP_121974270.1">
    <property type="nucleotide sequence ID" value="NZ_OOGT01000083.1"/>
</dbReference>
<evidence type="ECO:0000256" key="1">
    <source>
        <dbReference type="ARBA" id="ARBA00022692"/>
    </source>
</evidence>
<organism evidence="5 6">
    <name type="scientific">Acinetobacter stercoris</name>
    <dbReference type="NCBI Taxonomy" id="2126983"/>
    <lineage>
        <taxon>Bacteria</taxon>
        <taxon>Pseudomonadati</taxon>
        <taxon>Pseudomonadota</taxon>
        <taxon>Gammaproteobacteria</taxon>
        <taxon>Moraxellales</taxon>
        <taxon>Moraxellaceae</taxon>
        <taxon>Acinetobacter</taxon>
    </lineage>
</organism>
<feature type="transmembrane region" description="Helical" evidence="4">
    <location>
        <begin position="168"/>
        <end position="188"/>
    </location>
</feature>
<feature type="transmembrane region" description="Helical" evidence="4">
    <location>
        <begin position="140"/>
        <end position="162"/>
    </location>
</feature>
<dbReference type="InParanoid" id="A0A2U3MZU8"/>
<dbReference type="SUPFAM" id="SSF103473">
    <property type="entry name" value="MFS general substrate transporter"/>
    <property type="match status" value="1"/>
</dbReference>
<dbReference type="PANTHER" id="PTHR42910:SF1">
    <property type="entry name" value="MAJOR FACILITATOR SUPERFAMILY (MFS) PROFILE DOMAIN-CONTAINING PROTEIN"/>
    <property type="match status" value="1"/>
</dbReference>
<feature type="transmembrane region" description="Helical" evidence="4">
    <location>
        <begin position="83"/>
        <end position="101"/>
    </location>
</feature>
<dbReference type="GO" id="GO:0022857">
    <property type="term" value="F:transmembrane transporter activity"/>
    <property type="evidence" value="ECO:0007669"/>
    <property type="project" value="InterPro"/>
</dbReference>
<dbReference type="PANTHER" id="PTHR42910">
    <property type="entry name" value="TRANSPORTER SCO4007-RELATED"/>
    <property type="match status" value="1"/>
</dbReference>
<keyword evidence="6" id="KW-1185">Reference proteome</keyword>
<dbReference type="CDD" id="cd17324">
    <property type="entry name" value="MFS_NepI_like"/>
    <property type="match status" value="1"/>
</dbReference>
<evidence type="ECO:0000256" key="3">
    <source>
        <dbReference type="ARBA" id="ARBA00023136"/>
    </source>
</evidence>
<feature type="transmembrane region" description="Helical" evidence="4">
    <location>
        <begin position="307"/>
        <end position="326"/>
    </location>
</feature>
<dbReference type="EMBL" id="OOGT01000083">
    <property type="protein sequence ID" value="SPL70819.1"/>
    <property type="molecule type" value="Genomic_DNA"/>
</dbReference>
<dbReference type="InterPro" id="IPR036259">
    <property type="entry name" value="MFS_trans_sf"/>
</dbReference>
<gene>
    <name evidence="5" type="primary">ynfM_4</name>
    <name evidence="5" type="ORF">KPC_1997</name>
</gene>
<reference evidence="6" key="1">
    <citation type="submission" date="2018-03" db="EMBL/GenBank/DDBJ databases">
        <authorList>
            <person name="Blom J."/>
        </authorList>
    </citation>
    <scope>NUCLEOTIDE SEQUENCE [LARGE SCALE GENOMIC DNA]</scope>
    <source>
        <strain evidence="6">KPC-SM-21</strain>
    </source>
</reference>
<dbReference type="Proteomes" id="UP000245974">
    <property type="component" value="Unassembled WGS sequence"/>
</dbReference>
<feature type="transmembrane region" description="Helical" evidence="4">
    <location>
        <begin position="369"/>
        <end position="390"/>
    </location>
</feature>
<dbReference type="Gene3D" id="1.20.1250.20">
    <property type="entry name" value="MFS general substrate transporter like domains"/>
    <property type="match status" value="1"/>
</dbReference>
<dbReference type="OrthoDB" id="9815356at2"/>
<keyword evidence="1 4" id="KW-0812">Transmembrane</keyword>
<evidence type="ECO:0000256" key="2">
    <source>
        <dbReference type="ARBA" id="ARBA00022989"/>
    </source>
</evidence>
<evidence type="ECO:0000313" key="6">
    <source>
        <dbReference type="Proteomes" id="UP000245974"/>
    </source>
</evidence>